<name>A0A382XQS7_9ZZZZ</name>
<dbReference type="InterPro" id="IPR003644">
    <property type="entry name" value="Calx_beta"/>
</dbReference>
<dbReference type="Pfam" id="PF03160">
    <property type="entry name" value="Calx-beta"/>
    <property type="match status" value="1"/>
</dbReference>
<sequence>DSAESEIDYIATNGTITFPIGVKSKTVSISVLGDKIEEGEEIFDVILYDSNNAELNDDTGVVTITDAELCNSTNWCEGTYSTDNSAGSDWTSTCVINNVTVTDYYNIFFHHAANCGFDSIKAQHSVGSKWNSYAKNYDSIQKEMLIKHFEEKVFDALCVDDGGITISC</sequence>
<keyword evidence="2" id="KW-0677">Repeat</keyword>
<proteinExistence type="predicted"/>
<dbReference type="InterPro" id="IPR038081">
    <property type="entry name" value="CalX-like_sf"/>
</dbReference>
<evidence type="ECO:0000256" key="2">
    <source>
        <dbReference type="ARBA" id="ARBA00022737"/>
    </source>
</evidence>
<gene>
    <name evidence="5" type="ORF">METZ01_LOCUS425859</name>
</gene>
<evidence type="ECO:0000313" key="5">
    <source>
        <dbReference type="EMBL" id="SVD73005.1"/>
    </source>
</evidence>
<reference evidence="5" key="1">
    <citation type="submission" date="2018-05" db="EMBL/GenBank/DDBJ databases">
        <authorList>
            <person name="Lanie J.A."/>
            <person name="Ng W.-L."/>
            <person name="Kazmierczak K.M."/>
            <person name="Andrzejewski T.M."/>
            <person name="Davidsen T.M."/>
            <person name="Wayne K.J."/>
            <person name="Tettelin H."/>
            <person name="Glass J.I."/>
            <person name="Rusch D."/>
            <person name="Podicherti R."/>
            <person name="Tsui H.-C.T."/>
            <person name="Winkler M.E."/>
        </authorList>
    </citation>
    <scope>NUCLEOTIDE SEQUENCE</scope>
</reference>
<evidence type="ECO:0000256" key="3">
    <source>
        <dbReference type="ARBA" id="ARBA00022837"/>
    </source>
</evidence>
<feature type="domain" description="Calx-beta" evidence="4">
    <location>
        <begin position="2"/>
        <end position="67"/>
    </location>
</feature>
<accession>A0A382XQS7</accession>
<evidence type="ECO:0000259" key="4">
    <source>
        <dbReference type="Pfam" id="PF03160"/>
    </source>
</evidence>
<dbReference type="GO" id="GO:0007154">
    <property type="term" value="P:cell communication"/>
    <property type="evidence" value="ECO:0007669"/>
    <property type="project" value="InterPro"/>
</dbReference>
<dbReference type="EMBL" id="UINC01169459">
    <property type="protein sequence ID" value="SVD73005.1"/>
    <property type="molecule type" value="Genomic_DNA"/>
</dbReference>
<organism evidence="5">
    <name type="scientific">marine metagenome</name>
    <dbReference type="NCBI Taxonomy" id="408172"/>
    <lineage>
        <taxon>unclassified sequences</taxon>
        <taxon>metagenomes</taxon>
        <taxon>ecological metagenomes</taxon>
    </lineage>
</organism>
<protein>
    <recommendedName>
        <fullName evidence="4">Calx-beta domain-containing protein</fullName>
    </recommendedName>
</protein>
<feature type="non-terminal residue" evidence="5">
    <location>
        <position position="1"/>
    </location>
</feature>
<dbReference type="GO" id="GO:0016020">
    <property type="term" value="C:membrane"/>
    <property type="evidence" value="ECO:0007669"/>
    <property type="project" value="InterPro"/>
</dbReference>
<evidence type="ECO:0000256" key="1">
    <source>
        <dbReference type="ARBA" id="ARBA00022729"/>
    </source>
</evidence>
<keyword evidence="1" id="KW-0732">Signal</keyword>
<dbReference type="Gene3D" id="2.60.40.2030">
    <property type="match status" value="1"/>
</dbReference>
<dbReference type="AlphaFoldDB" id="A0A382XQS7"/>
<dbReference type="SUPFAM" id="SSF141072">
    <property type="entry name" value="CalX-like"/>
    <property type="match status" value="1"/>
</dbReference>
<keyword evidence="3" id="KW-0106">Calcium</keyword>